<accession>A0A0F9FH73</accession>
<reference evidence="2" key="1">
    <citation type="journal article" date="2015" name="Nature">
        <title>Complex archaea that bridge the gap between prokaryotes and eukaryotes.</title>
        <authorList>
            <person name="Spang A."/>
            <person name="Saw J.H."/>
            <person name="Jorgensen S.L."/>
            <person name="Zaremba-Niedzwiedzka K."/>
            <person name="Martijn J."/>
            <person name="Lind A.E."/>
            <person name="van Eijk R."/>
            <person name="Schleper C."/>
            <person name="Guy L."/>
            <person name="Ettema T.J."/>
        </authorList>
    </citation>
    <scope>NUCLEOTIDE SEQUENCE</scope>
</reference>
<sequence length="111" mass="12941">MTHYFFHNTGHGQYSVAKMDKDFEVLDIYKITINEHHEVCDCPAWSAKCKHLRYLREWLAQPIEVRHRMHFNDKGGKSGLWELPPEGLDPDDITNIADASERYLDKTRGGP</sequence>
<comment type="caution">
    <text evidence="2">The sequence shown here is derived from an EMBL/GenBank/DDBJ whole genome shotgun (WGS) entry which is preliminary data.</text>
</comment>
<evidence type="ECO:0000259" key="1">
    <source>
        <dbReference type="PROSITE" id="PS50966"/>
    </source>
</evidence>
<evidence type="ECO:0000313" key="2">
    <source>
        <dbReference type="EMBL" id="KKL85633.1"/>
    </source>
</evidence>
<feature type="domain" description="SWIM-type" evidence="1">
    <location>
        <begin position="29"/>
        <end position="60"/>
    </location>
</feature>
<dbReference type="InterPro" id="IPR007527">
    <property type="entry name" value="Znf_SWIM"/>
</dbReference>
<dbReference type="PROSITE" id="PS50966">
    <property type="entry name" value="ZF_SWIM"/>
    <property type="match status" value="1"/>
</dbReference>
<dbReference type="GO" id="GO:0008270">
    <property type="term" value="F:zinc ion binding"/>
    <property type="evidence" value="ECO:0007669"/>
    <property type="project" value="InterPro"/>
</dbReference>
<dbReference type="AlphaFoldDB" id="A0A0F9FH73"/>
<organism evidence="2">
    <name type="scientific">marine sediment metagenome</name>
    <dbReference type="NCBI Taxonomy" id="412755"/>
    <lineage>
        <taxon>unclassified sequences</taxon>
        <taxon>metagenomes</taxon>
        <taxon>ecological metagenomes</taxon>
    </lineage>
</organism>
<gene>
    <name evidence="2" type="ORF">LCGC14_1952730</name>
</gene>
<name>A0A0F9FH73_9ZZZZ</name>
<protein>
    <recommendedName>
        <fullName evidence="1">SWIM-type domain-containing protein</fullName>
    </recommendedName>
</protein>
<proteinExistence type="predicted"/>
<dbReference type="EMBL" id="LAZR01021350">
    <property type="protein sequence ID" value="KKL85633.1"/>
    <property type="molecule type" value="Genomic_DNA"/>
</dbReference>